<organism evidence="2 3">
    <name type="scientific">Aspergillus homomorphus (strain CBS 101889)</name>
    <dbReference type="NCBI Taxonomy" id="1450537"/>
    <lineage>
        <taxon>Eukaryota</taxon>
        <taxon>Fungi</taxon>
        <taxon>Dikarya</taxon>
        <taxon>Ascomycota</taxon>
        <taxon>Pezizomycotina</taxon>
        <taxon>Eurotiomycetes</taxon>
        <taxon>Eurotiomycetidae</taxon>
        <taxon>Eurotiales</taxon>
        <taxon>Aspergillaceae</taxon>
        <taxon>Aspergillus</taxon>
        <taxon>Aspergillus subgen. Circumdati</taxon>
    </lineage>
</organism>
<keyword evidence="3" id="KW-1185">Reference proteome</keyword>
<sequence>MNCIRYMCPVLIFFVSVFRRLSCLDLKGHHHRLFNVTWCSRGKRNTQKYSPDMVSGETLDIQKWSAGIVSYTYWPLFFCLSCSSLSSSSSSFFFLHLCSVAGNASLNIISNRHDHHRHPHPHHHQLSLSIYQHSRVPGEWVYCFYRLLIITCIPRLFHVCVFVL</sequence>
<accession>A0A395HJ85</accession>
<evidence type="ECO:0000313" key="3">
    <source>
        <dbReference type="Proteomes" id="UP000248961"/>
    </source>
</evidence>
<gene>
    <name evidence="2" type="ORF">BO97DRAFT_229731</name>
</gene>
<keyword evidence="1" id="KW-0732">Signal</keyword>
<dbReference type="RefSeq" id="XP_025547135.1">
    <property type="nucleotide sequence ID" value="XM_025690713.1"/>
</dbReference>
<dbReference type="Proteomes" id="UP000248961">
    <property type="component" value="Unassembled WGS sequence"/>
</dbReference>
<dbReference type="OrthoDB" id="4510109at2759"/>
<proteinExistence type="predicted"/>
<evidence type="ECO:0008006" key="4">
    <source>
        <dbReference type="Google" id="ProtNLM"/>
    </source>
</evidence>
<feature type="signal peptide" evidence="1">
    <location>
        <begin position="1"/>
        <end position="23"/>
    </location>
</feature>
<reference evidence="2 3" key="1">
    <citation type="submission" date="2018-02" db="EMBL/GenBank/DDBJ databases">
        <title>The genomes of Aspergillus section Nigri reveals drivers in fungal speciation.</title>
        <authorList>
            <consortium name="DOE Joint Genome Institute"/>
            <person name="Vesth T.C."/>
            <person name="Nybo J."/>
            <person name="Theobald S."/>
            <person name="Brandl J."/>
            <person name="Frisvad J.C."/>
            <person name="Nielsen K.F."/>
            <person name="Lyhne E.K."/>
            <person name="Kogle M.E."/>
            <person name="Kuo A."/>
            <person name="Riley R."/>
            <person name="Clum A."/>
            <person name="Nolan M."/>
            <person name="Lipzen A."/>
            <person name="Salamov A."/>
            <person name="Henrissat B."/>
            <person name="Wiebenga A."/>
            <person name="De vries R.P."/>
            <person name="Grigoriev I.V."/>
            <person name="Mortensen U.H."/>
            <person name="Andersen M.R."/>
            <person name="Baker S.E."/>
        </authorList>
    </citation>
    <scope>NUCLEOTIDE SEQUENCE [LARGE SCALE GENOMIC DNA]</scope>
    <source>
        <strain evidence="2 3">CBS 101889</strain>
    </source>
</reference>
<dbReference type="GeneID" id="37195002"/>
<dbReference type="EMBL" id="KZ824321">
    <property type="protein sequence ID" value="RAL07981.1"/>
    <property type="molecule type" value="Genomic_DNA"/>
</dbReference>
<name>A0A395HJ85_ASPHC</name>
<feature type="chain" id="PRO_5017456068" description="Secreted protein" evidence="1">
    <location>
        <begin position="24"/>
        <end position="164"/>
    </location>
</feature>
<protein>
    <recommendedName>
        <fullName evidence="4">Secreted protein</fullName>
    </recommendedName>
</protein>
<evidence type="ECO:0000256" key="1">
    <source>
        <dbReference type="SAM" id="SignalP"/>
    </source>
</evidence>
<evidence type="ECO:0000313" key="2">
    <source>
        <dbReference type="EMBL" id="RAL07981.1"/>
    </source>
</evidence>
<dbReference type="AlphaFoldDB" id="A0A395HJ85"/>
<dbReference type="VEuPathDB" id="FungiDB:BO97DRAFT_229731"/>